<dbReference type="GO" id="GO:0008080">
    <property type="term" value="F:N-acetyltransferase activity"/>
    <property type="evidence" value="ECO:0007669"/>
    <property type="project" value="InterPro"/>
</dbReference>
<dbReference type="PROSITE" id="PS51186">
    <property type="entry name" value="GNAT"/>
    <property type="match status" value="1"/>
</dbReference>
<dbReference type="AlphaFoldDB" id="A0A445MZ63"/>
<evidence type="ECO:0000313" key="3">
    <source>
        <dbReference type="EMBL" id="SPD74778.1"/>
    </source>
</evidence>
<keyword evidence="1" id="KW-0808">Transferase</keyword>
<dbReference type="SUPFAM" id="SSF55729">
    <property type="entry name" value="Acyl-CoA N-acyltransferases (Nat)"/>
    <property type="match status" value="1"/>
</dbReference>
<dbReference type="PANTHER" id="PTHR13947:SF37">
    <property type="entry name" value="LD18367P"/>
    <property type="match status" value="1"/>
</dbReference>
<evidence type="ECO:0000256" key="1">
    <source>
        <dbReference type="ARBA" id="ARBA00022679"/>
    </source>
</evidence>
<feature type="domain" description="N-acetyltransferase" evidence="2">
    <location>
        <begin position="52"/>
        <end position="201"/>
    </location>
</feature>
<dbReference type="InterPro" id="IPR016181">
    <property type="entry name" value="Acyl_CoA_acyltransferase"/>
</dbReference>
<name>A0A445MZ63_9BACT</name>
<sequence>MGTSGRYGKYGETKRLSRLRKAGPGFQKAVPETSHSMTHTHLGSTRFYGTNINIVPADLKDSVYIRSLSKRVFSIYGHYDDTLTNWFLSGTSFTILALSGKKNVGFAMLGRSYLGHSASRVCELLALAVEPEMHGRGVGGLLLKAIENECRKNQADSLVLHTSVDNLPAQRLFRKFGFSALETKLAFYPEGQDAVMMSKDI</sequence>
<protein>
    <recommendedName>
        <fullName evidence="2">N-acetyltransferase domain-containing protein</fullName>
    </recommendedName>
</protein>
<dbReference type="PANTHER" id="PTHR13947">
    <property type="entry name" value="GNAT FAMILY N-ACETYLTRANSFERASE"/>
    <property type="match status" value="1"/>
</dbReference>
<gene>
    <name evidence="3" type="ORF">PITCH_A330043</name>
</gene>
<reference evidence="3" key="1">
    <citation type="submission" date="2018-01" db="EMBL/GenBank/DDBJ databases">
        <authorList>
            <person name="Regsiter A."/>
            <person name="William W."/>
        </authorList>
    </citation>
    <scope>NUCLEOTIDE SEQUENCE</scope>
    <source>
        <strain evidence="3">TRIP AH-1</strain>
    </source>
</reference>
<dbReference type="Pfam" id="PF00583">
    <property type="entry name" value="Acetyltransf_1"/>
    <property type="match status" value="1"/>
</dbReference>
<dbReference type="InterPro" id="IPR050769">
    <property type="entry name" value="NAT_camello-type"/>
</dbReference>
<accession>A0A445MZ63</accession>
<dbReference type="InterPro" id="IPR000182">
    <property type="entry name" value="GNAT_dom"/>
</dbReference>
<organism evidence="3">
    <name type="scientific">uncultured Desulfobacterium sp</name>
    <dbReference type="NCBI Taxonomy" id="201089"/>
    <lineage>
        <taxon>Bacteria</taxon>
        <taxon>Pseudomonadati</taxon>
        <taxon>Thermodesulfobacteriota</taxon>
        <taxon>Desulfobacteria</taxon>
        <taxon>Desulfobacterales</taxon>
        <taxon>Desulfobacteriaceae</taxon>
        <taxon>Desulfobacterium</taxon>
        <taxon>environmental samples</taxon>
    </lineage>
</organism>
<proteinExistence type="predicted"/>
<dbReference type="Gene3D" id="3.40.630.30">
    <property type="match status" value="1"/>
</dbReference>
<dbReference type="EMBL" id="OJIN01000174">
    <property type="protein sequence ID" value="SPD74778.1"/>
    <property type="molecule type" value="Genomic_DNA"/>
</dbReference>
<evidence type="ECO:0000259" key="2">
    <source>
        <dbReference type="PROSITE" id="PS51186"/>
    </source>
</evidence>
<dbReference type="CDD" id="cd04301">
    <property type="entry name" value="NAT_SF"/>
    <property type="match status" value="1"/>
</dbReference>